<dbReference type="STRING" id="1848903.CCAND38_10046"/>
<organism evidence="2 4">
    <name type="scientific">Capnocytophaga canis</name>
    <dbReference type="NCBI Taxonomy" id="1848903"/>
    <lineage>
        <taxon>Bacteria</taxon>
        <taxon>Pseudomonadati</taxon>
        <taxon>Bacteroidota</taxon>
        <taxon>Flavobacteriia</taxon>
        <taxon>Flavobacteriales</taxon>
        <taxon>Flavobacteriaceae</taxon>
        <taxon>Capnocytophaga</taxon>
    </lineage>
</organism>
<evidence type="ECO:0008006" key="6">
    <source>
        <dbReference type="Google" id="ProtNLM"/>
    </source>
</evidence>
<evidence type="ECO:0000256" key="1">
    <source>
        <dbReference type="SAM" id="SignalP"/>
    </source>
</evidence>
<feature type="chain" id="PRO_5035988366" description="Outer membrane protein beta-barrel domain-containing protein" evidence="1">
    <location>
        <begin position="20"/>
        <end position="189"/>
    </location>
</feature>
<feature type="signal peptide" evidence="1">
    <location>
        <begin position="1"/>
        <end position="19"/>
    </location>
</feature>
<evidence type="ECO:0000313" key="3">
    <source>
        <dbReference type="EMBL" id="RIY37684.1"/>
    </source>
</evidence>
<proteinExistence type="predicted"/>
<gene>
    <name evidence="2" type="ORF">CCAND93_530042</name>
    <name evidence="3" type="ORF">CKY20_03040</name>
</gene>
<evidence type="ECO:0000313" key="4">
    <source>
        <dbReference type="Proteomes" id="UP000038200"/>
    </source>
</evidence>
<reference evidence="3 5" key="2">
    <citation type="submission" date="2017-08" db="EMBL/GenBank/DDBJ databases">
        <title>Capnocytophaga canis 17-158 assembly.</title>
        <authorList>
            <person name="Gulvik C.A."/>
        </authorList>
    </citation>
    <scope>NUCLEOTIDE SEQUENCE [LARGE SCALE GENOMIC DNA]</scope>
    <source>
        <strain evidence="3 5">17-158</strain>
    </source>
</reference>
<protein>
    <recommendedName>
        <fullName evidence="6">Outer membrane protein beta-barrel domain-containing protein</fullName>
    </recommendedName>
</protein>
<keyword evidence="1" id="KW-0732">Signal</keyword>
<evidence type="ECO:0000313" key="5">
    <source>
        <dbReference type="Proteomes" id="UP000265497"/>
    </source>
</evidence>
<dbReference type="RefSeq" id="WP_042008772.1">
    <property type="nucleotide sequence ID" value="NZ_BOQK01000003.1"/>
</dbReference>
<accession>A0A0B7HUP7</accession>
<dbReference type="EMBL" id="CDOL01000243">
    <property type="protein sequence ID" value="CEN53740.1"/>
    <property type="molecule type" value="Genomic_DNA"/>
</dbReference>
<sequence>MNKIIIFFTILFIANIALAQQESNVSFVTTQKHQVGIGISKFVNMAFPSDANAFLFEYKYSPKEKLGYRLAGDYRIETTDDAIYDIGLKIGVETIFKQSGNWSFYYGIDLWGRHIDYTSRKQRTKTLAINPFFGILYRISKHFSICTEPGFFIKYSVTKDNNTFDLKKTSAWFESRLAKIGYIQFNFHF</sequence>
<dbReference type="OrthoDB" id="1148356at2"/>
<reference evidence="2 4" key="1">
    <citation type="submission" date="2015-01" db="EMBL/GenBank/DDBJ databases">
        <authorList>
            <person name="MANFREDI Pablo"/>
        </authorList>
    </citation>
    <scope>NUCLEOTIDE SEQUENCE [LARGE SCALE GENOMIC DNA]</scope>
    <source>
        <strain evidence="2 4">CcD93</strain>
    </source>
</reference>
<dbReference type="AlphaFoldDB" id="A0A0B7HUP7"/>
<dbReference type="EMBL" id="NSDI01000002">
    <property type="protein sequence ID" value="RIY37684.1"/>
    <property type="molecule type" value="Genomic_DNA"/>
</dbReference>
<evidence type="ECO:0000313" key="2">
    <source>
        <dbReference type="EMBL" id="CEN53740.1"/>
    </source>
</evidence>
<dbReference type="Proteomes" id="UP000265497">
    <property type="component" value="Unassembled WGS sequence"/>
</dbReference>
<name>A0A0B7HUP7_9FLAO</name>
<dbReference type="Proteomes" id="UP000038200">
    <property type="component" value="Unassembled WGS sequence"/>
</dbReference>